<feature type="domain" description="Peptidase M14" evidence="4">
    <location>
        <begin position="71"/>
        <end position="170"/>
    </location>
</feature>
<evidence type="ECO:0000256" key="2">
    <source>
        <dbReference type="ARBA" id="ARBA00005988"/>
    </source>
</evidence>
<keyword evidence="6" id="KW-1185">Reference proteome</keyword>
<dbReference type="InterPro" id="IPR000834">
    <property type="entry name" value="Peptidase_M14"/>
</dbReference>
<protein>
    <recommendedName>
        <fullName evidence="4">Peptidase M14 domain-containing protein</fullName>
    </recommendedName>
</protein>
<sequence>MPSRKNPVADVLVAPEFMDTFLKMLRRRGVTEVETLKKDIGRDIRRERRDLERSSRRAKRSSNFLDFDVENYHAYDEMVDFMKMTALEKPDLVTLLNISETFEGRTMYGVKISSSSGFKPAIFVDAGIHAREWIAPAVAFLPPSYIRPTGEEMLAALIAIGEYAIEHKKI</sequence>
<comment type="similarity">
    <text evidence="2 3">Belongs to the peptidase M14 family.</text>
</comment>
<dbReference type="Pfam" id="PF00246">
    <property type="entry name" value="Peptidase_M14"/>
    <property type="match status" value="1"/>
</dbReference>
<evidence type="ECO:0000313" key="6">
    <source>
        <dbReference type="Proteomes" id="UP001331761"/>
    </source>
</evidence>
<dbReference type="EMBL" id="WIXE01015265">
    <property type="protein sequence ID" value="KAK5973615.1"/>
    <property type="molecule type" value="Genomic_DNA"/>
</dbReference>
<evidence type="ECO:0000313" key="5">
    <source>
        <dbReference type="EMBL" id="KAK5973615.1"/>
    </source>
</evidence>
<organism evidence="5 6">
    <name type="scientific">Trichostrongylus colubriformis</name>
    <name type="common">Black scour worm</name>
    <dbReference type="NCBI Taxonomy" id="6319"/>
    <lineage>
        <taxon>Eukaryota</taxon>
        <taxon>Metazoa</taxon>
        <taxon>Ecdysozoa</taxon>
        <taxon>Nematoda</taxon>
        <taxon>Chromadorea</taxon>
        <taxon>Rhabditida</taxon>
        <taxon>Rhabditina</taxon>
        <taxon>Rhabditomorpha</taxon>
        <taxon>Strongyloidea</taxon>
        <taxon>Trichostrongylidae</taxon>
        <taxon>Trichostrongylus</taxon>
    </lineage>
</organism>
<dbReference type="GO" id="GO:0004181">
    <property type="term" value="F:metallocarboxypeptidase activity"/>
    <property type="evidence" value="ECO:0007669"/>
    <property type="project" value="InterPro"/>
</dbReference>
<dbReference type="Proteomes" id="UP001331761">
    <property type="component" value="Unassembled WGS sequence"/>
</dbReference>
<comment type="cofactor">
    <cofactor evidence="1">
        <name>Zn(2+)</name>
        <dbReference type="ChEBI" id="CHEBI:29105"/>
    </cofactor>
</comment>
<comment type="caution">
    <text evidence="3">Lacks conserved residue(s) required for the propagation of feature annotation.</text>
</comment>
<dbReference type="SUPFAM" id="SSF53187">
    <property type="entry name" value="Zn-dependent exopeptidases"/>
    <property type="match status" value="1"/>
</dbReference>
<dbReference type="Gene3D" id="3.40.630.10">
    <property type="entry name" value="Zn peptidases"/>
    <property type="match status" value="1"/>
</dbReference>
<dbReference type="PRINTS" id="PR00765">
    <property type="entry name" value="CRBOXYPTASEA"/>
</dbReference>
<gene>
    <name evidence="5" type="ORF">GCK32_009224</name>
</gene>
<dbReference type="GO" id="GO:0006508">
    <property type="term" value="P:proteolysis"/>
    <property type="evidence" value="ECO:0007669"/>
    <property type="project" value="InterPro"/>
</dbReference>
<evidence type="ECO:0000256" key="3">
    <source>
        <dbReference type="PROSITE-ProRule" id="PRU01379"/>
    </source>
</evidence>
<evidence type="ECO:0000259" key="4">
    <source>
        <dbReference type="PROSITE" id="PS52035"/>
    </source>
</evidence>
<dbReference type="GO" id="GO:0005615">
    <property type="term" value="C:extracellular space"/>
    <property type="evidence" value="ECO:0007669"/>
    <property type="project" value="TreeGrafter"/>
</dbReference>
<dbReference type="PANTHER" id="PTHR11705:SF139">
    <property type="entry name" value="PEPTIDASE M14 CARBOXYPEPTIDASE A DOMAIN-CONTAINING PROTEIN"/>
    <property type="match status" value="1"/>
</dbReference>
<evidence type="ECO:0000256" key="1">
    <source>
        <dbReference type="ARBA" id="ARBA00001947"/>
    </source>
</evidence>
<accession>A0AAN8FP61</accession>
<proteinExistence type="inferred from homology"/>
<comment type="caution">
    <text evidence="5">The sequence shown here is derived from an EMBL/GenBank/DDBJ whole genome shotgun (WGS) entry which is preliminary data.</text>
</comment>
<dbReference type="AlphaFoldDB" id="A0AAN8FP61"/>
<reference evidence="5 6" key="1">
    <citation type="submission" date="2019-10" db="EMBL/GenBank/DDBJ databases">
        <title>Assembly and Annotation for the nematode Trichostrongylus colubriformis.</title>
        <authorList>
            <person name="Martin J."/>
        </authorList>
    </citation>
    <scope>NUCLEOTIDE SEQUENCE [LARGE SCALE GENOMIC DNA]</scope>
    <source>
        <strain evidence="5">G859</strain>
        <tissue evidence="5">Whole worm</tissue>
    </source>
</reference>
<dbReference type="PROSITE" id="PS52035">
    <property type="entry name" value="PEPTIDASE_M14"/>
    <property type="match status" value="1"/>
</dbReference>
<name>A0AAN8FP61_TRICO</name>
<dbReference type="PANTHER" id="PTHR11705">
    <property type="entry name" value="PROTEASE FAMILY M14 CARBOXYPEPTIDASE A,B"/>
    <property type="match status" value="1"/>
</dbReference>
<dbReference type="GO" id="GO:0008270">
    <property type="term" value="F:zinc ion binding"/>
    <property type="evidence" value="ECO:0007669"/>
    <property type="project" value="InterPro"/>
</dbReference>